<gene>
    <name evidence="2" type="ORF">E2C04_04370</name>
</gene>
<sequence>MGRWFDSYSHRRSAEEELMHFRRITAVVAATAAAGAVALAGTPALSAAKDSVAKDKTPSFKQYVKQAHRDTDGQFIVNGDEPVANRRALQQYYFSMTAKKLKAQRTNARSTQRALKGSAGNQGLIINRYGGRDDKWSATTARNLTYCVSTRFGTRQSTIINAMANGAAIWEGASSGVNFVYVSSQNASCNTSNPNVVFSVEPTSTTSYIARAFFPSSSKSSRNILVNASSLVNSGSWTPANIMAHELGHVLGFRHEHTRPEAGTCFEDNNWRALTPYDNRSIMHYPQCNGGSSNLTFSSYDRTGVRAVYGS</sequence>
<dbReference type="SMART" id="SM00235">
    <property type="entry name" value="ZnMc"/>
    <property type="match status" value="1"/>
</dbReference>
<dbReference type="GO" id="GO:0008270">
    <property type="term" value="F:zinc ion binding"/>
    <property type="evidence" value="ECO:0007669"/>
    <property type="project" value="InterPro"/>
</dbReference>
<dbReference type="Pfam" id="PF12388">
    <property type="entry name" value="Peptidase_M57"/>
    <property type="match status" value="1"/>
</dbReference>
<dbReference type="Gene3D" id="3.40.390.10">
    <property type="entry name" value="Collagenase (Catalytic Domain)"/>
    <property type="match status" value="1"/>
</dbReference>
<organism evidence="2 3">
    <name type="scientific">Nocardioides daphniae</name>
    <dbReference type="NCBI Taxonomy" id="402297"/>
    <lineage>
        <taxon>Bacteria</taxon>
        <taxon>Bacillati</taxon>
        <taxon>Actinomycetota</taxon>
        <taxon>Actinomycetes</taxon>
        <taxon>Propionibacteriales</taxon>
        <taxon>Nocardioidaceae</taxon>
        <taxon>Nocardioides</taxon>
    </lineage>
</organism>
<dbReference type="EMBL" id="CP038462">
    <property type="protein sequence ID" value="QCC76635.1"/>
    <property type="molecule type" value="Genomic_DNA"/>
</dbReference>
<reference evidence="2 3" key="1">
    <citation type="journal article" date="2008" name="Int. J. Syst. Evol. Microbiol.">
        <title>Nocardioides daphniae sp. nov., isolated from Daphnia cucullata (Crustacea: Cladocera).</title>
        <authorList>
            <person name="Toth E.M."/>
            <person name="Keki Z."/>
            <person name="Homonnay Z.G."/>
            <person name="Borsodi A.K."/>
            <person name="Marialigeti K."/>
            <person name="Schumann P."/>
        </authorList>
    </citation>
    <scope>NUCLEOTIDE SEQUENCE [LARGE SCALE GENOMIC DNA]</scope>
    <source>
        <strain evidence="2 3">JCM 16608</strain>
    </source>
</reference>
<proteinExistence type="predicted"/>
<dbReference type="SUPFAM" id="SSF55486">
    <property type="entry name" value="Metalloproteases ('zincins'), catalytic domain"/>
    <property type="match status" value="1"/>
</dbReference>
<accession>A0A4P7UBF3</accession>
<dbReference type="InterPro" id="IPR006026">
    <property type="entry name" value="Peptidase_Metallo"/>
</dbReference>
<dbReference type="InterPro" id="IPR024653">
    <property type="entry name" value="Peptidase_M10/M27/M57"/>
</dbReference>
<name>A0A4P7UBF3_9ACTN</name>
<dbReference type="AlphaFoldDB" id="A0A4P7UBF3"/>
<evidence type="ECO:0000313" key="3">
    <source>
        <dbReference type="Proteomes" id="UP000297025"/>
    </source>
</evidence>
<dbReference type="Proteomes" id="UP000297025">
    <property type="component" value="Chromosome"/>
</dbReference>
<dbReference type="KEGG" id="ndp:E2C04_04370"/>
<dbReference type="InterPro" id="IPR024079">
    <property type="entry name" value="MetalloPept_cat_dom_sf"/>
</dbReference>
<feature type="domain" description="Peptidase metallopeptidase" evidence="1">
    <location>
        <begin position="132"/>
        <end position="288"/>
    </location>
</feature>
<evidence type="ECO:0000313" key="2">
    <source>
        <dbReference type="EMBL" id="QCC76635.1"/>
    </source>
</evidence>
<dbReference type="GO" id="GO:0006508">
    <property type="term" value="P:proteolysis"/>
    <property type="evidence" value="ECO:0007669"/>
    <property type="project" value="InterPro"/>
</dbReference>
<protein>
    <submittedName>
        <fullName evidence="2">Peptidase M16</fullName>
    </submittedName>
</protein>
<dbReference type="GO" id="GO:0008237">
    <property type="term" value="F:metallopeptidase activity"/>
    <property type="evidence" value="ECO:0007669"/>
    <property type="project" value="InterPro"/>
</dbReference>
<evidence type="ECO:0000259" key="1">
    <source>
        <dbReference type="SMART" id="SM00235"/>
    </source>
</evidence>